<dbReference type="PANTHER" id="PTHR42693:SF53">
    <property type="entry name" value="ENDO-4-O-SULFATASE"/>
    <property type="match status" value="1"/>
</dbReference>
<dbReference type="InterPro" id="IPR017850">
    <property type="entry name" value="Alkaline_phosphatase_core_sf"/>
</dbReference>
<gene>
    <name evidence="5" type="primary">atsA_113</name>
    <name evidence="5" type="ORF">CA13_57540</name>
</gene>
<comment type="similarity">
    <text evidence="1">Belongs to the sulfatase family.</text>
</comment>
<dbReference type="Gene3D" id="3.40.720.10">
    <property type="entry name" value="Alkaline Phosphatase, subunit A"/>
    <property type="match status" value="1"/>
</dbReference>
<evidence type="ECO:0000256" key="1">
    <source>
        <dbReference type="ARBA" id="ARBA00008779"/>
    </source>
</evidence>
<comment type="caution">
    <text evidence="5">The sequence shown here is derived from an EMBL/GenBank/DDBJ whole genome shotgun (WGS) entry which is preliminary data.</text>
</comment>
<dbReference type="Gene3D" id="3.30.1120.10">
    <property type="match status" value="1"/>
</dbReference>
<organism evidence="5 6">
    <name type="scientific">Novipirellula herctigrandis</name>
    <dbReference type="NCBI Taxonomy" id="2527986"/>
    <lineage>
        <taxon>Bacteria</taxon>
        <taxon>Pseudomonadati</taxon>
        <taxon>Planctomycetota</taxon>
        <taxon>Planctomycetia</taxon>
        <taxon>Pirellulales</taxon>
        <taxon>Pirellulaceae</taxon>
        <taxon>Novipirellula</taxon>
    </lineage>
</organism>
<feature type="domain" description="Sulfatase N-terminal" evidence="4">
    <location>
        <begin position="32"/>
        <end position="337"/>
    </location>
</feature>
<dbReference type="PANTHER" id="PTHR42693">
    <property type="entry name" value="ARYLSULFATASE FAMILY MEMBER"/>
    <property type="match status" value="1"/>
</dbReference>
<evidence type="ECO:0000256" key="2">
    <source>
        <dbReference type="ARBA" id="ARBA00022801"/>
    </source>
</evidence>
<dbReference type="RefSeq" id="WP_146401919.1">
    <property type="nucleotide sequence ID" value="NZ_SJPJ01000001.1"/>
</dbReference>
<dbReference type="AlphaFoldDB" id="A0A5C5ZAX7"/>
<reference evidence="5 6" key="1">
    <citation type="submission" date="2019-02" db="EMBL/GenBank/DDBJ databases">
        <title>Deep-cultivation of Planctomycetes and their phenomic and genomic characterization uncovers novel biology.</title>
        <authorList>
            <person name="Wiegand S."/>
            <person name="Jogler M."/>
            <person name="Boedeker C."/>
            <person name="Pinto D."/>
            <person name="Vollmers J."/>
            <person name="Rivas-Marin E."/>
            <person name="Kohn T."/>
            <person name="Peeters S.H."/>
            <person name="Heuer A."/>
            <person name="Rast P."/>
            <person name="Oberbeckmann S."/>
            <person name="Bunk B."/>
            <person name="Jeske O."/>
            <person name="Meyerdierks A."/>
            <person name="Storesund J.E."/>
            <person name="Kallscheuer N."/>
            <person name="Luecker S."/>
            <person name="Lage O.M."/>
            <person name="Pohl T."/>
            <person name="Merkel B.J."/>
            <person name="Hornburger P."/>
            <person name="Mueller R.-W."/>
            <person name="Bruemmer F."/>
            <person name="Labrenz M."/>
            <person name="Spormann A.M."/>
            <person name="Op Den Camp H."/>
            <person name="Overmann J."/>
            <person name="Amann R."/>
            <person name="Jetten M.S.M."/>
            <person name="Mascher T."/>
            <person name="Medema M.H."/>
            <person name="Devos D.P."/>
            <person name="Kaster A.-K."/>
            <person name="Ovreas L."/>
            <person name="Rohde M."/>
            <person name="Galperin M.Y."/>
            <person name="Jogler C."/>
        </authorList>
    </citation>
    <scope>NUCLEOTIDE SEQUENCE [LARGE SCALE GENOMIC DNA]</scope>
    <source>
        <strain evidence="5 6">CA13</strain>
    </source>
</reference>
<name>A0A5C5ZAX7_9BACT</name>
<keyword evidence="2 5" id="KW-0378">Hydrolase</keyword>
<feature type="compositionally biased region" description="Basic residues" evidence="3">
    <location>
        <begin position="448"/>
        <end position="457"/>
    </location>
</feature>
<dbReference type="CDD" id="cd16145">
    <property type="entry name" value="ARS_like"/>
    <property type="match status" value="1"/>
</dbReference>
<feature type="region of interest" description="Disordered" evidence="3">
    <location>
        <begin position="423"/>
        <end position="466"/>
    </location>
</feature>
<dbReference type="InterPro" id="IPR000917">
    <property type="entry name" value="Sulfatase_N"/>
</dbReference>
<evidence type="ECO:0000313" key="5">
    <source>
        <dbReference type="EMBL" id="TWT84277.1"/>
    </source>
</evidence>
<dbReference type="Proteomes" id="UP000315010">
    <property type="component" value="Unassembled WGS sequence"/>
</dbReference>
<accession>A0A5C5ZAX7</accession>
<dbReference type="Pfam" id="PF00884">
    <property type="entry name" value="Sulfatase"/>
    <property type="match status" value="1"/>
</dbReference>
<evidence type="ECO:0000259" key="4">
    <source>
        <dbReference type="Pfam" id="PF00884"/>
    </source>
</evidence>
<proteinExistence type="inferred from homology"/>
<dbReference type="OrthoDB" id="9783154at2"/>
<keyword evidence="6" id="KW-1185">Reference proteome</keyword>
<dbReference type="EMBL" id="SJPJ01000001">
    <property type="protein sequence ID" value="TWT84277.1"/>
    <property type="molecule type" value="Genomic_DNA"/>
</dbReference>
<dbReference type="EC" id="3.1.6.1" evidence="5"/>
<sequence length="466" mass="52785">MTINRRLLQLFILIILPFPLTENIGAAESSTPNIIFIMVDDMGYHDLGCYGSKTIQTPNIDRLAAEGMRFTDCYSGDTVCAPARSTLMTGTHKGHTPVRSNGGGTPLFPDDITVAEVLKKAGYTTGGFGKWGLGNQGKDGAAERQGFDHFFGYYNQWHAHTYYTHLFRNSEKVELHGRYTHHAIFDETMQFIRDHHHKPFFLYCPWTPPHAAYEIPEDEPAWAMYKDKPWDHNAKVVAAMDSMMDRQIGEIMVLLKELRIDENTIVFFTSDNGAAKRFDGVHNSCGEMKGQKRSLHEGGIRVPMIVRWPEHVAAGAVSDLPWYFPDVMPTLSELAGVSDEVPDDIDGISVVPTLIGREQQEQHEYMFWQAGKEQAVRSRQWKLLAKNETLFLYDLHHDIAEQRDLSEKHPEITERLKQIMIEAYDEPRSQEGDGKYTGLSDEQTKARGAAKKAKKKPTERSNAGQP</sequence>
<evidence type="ECO:0000256" key="3">
    <source>
        <dbReference type="SAM" id="MobiDB-lite"/>
    </source>
</evidence>
<dbReference type="GO" id="GO:0004065">
    <property type="term" value="F:arylsulfatase activity"/>
    <property type="evidence" value="ECO:0007669"/>
    <property type="project" value="UniProtKB-EC"/>
</dbReference>
<evidence type="ECO:0000313" key="6">
    <source>
        <dbReference type="Proteomes" id="UP000315010"/>
    </source>
</evidence>
<protein>
    <submittedName>
        <fullName evidence="5">Arylsulfatase</fullName>
        <ecNumber evidence="5">3.1.6.1</ecNumber>
    </submittedName>
</protein>
<dbReference type="SUPFAM" id="SSF53649">
    <property type="entry name" value="Alkaline phosphatase-like"/>
    <property type="match status" value="1"/>
</dbReference>
<feature type="compositionally biased region" description="Basic and acidic residues" evidence="3">
    <location>
        <begin position="425"/>
        <end position="434"/>
    </location>
</feature>
<dbReference type="InterPro" id="IPR050738">
    <property type="entry name" value="Sulfatase"/>
</dbReference>